<evidence type="ECO:0000256" key="1">
    <source>
        <dbReference type="SAM" id="MobiDB-lite"/>
    </source>
</evidence>
<dbReference type="AlphaFoldDB" id="A0A5J5AYU2"/>
<keyword evidence="3" id="KW-1185">Reference proteome</keyword>
<sequence>MFSPSQWRVQLSQKEVEVGNSLLSAFPYLDHYVSNASASQSDPTFEKGGVQDAAQSKASLFTVIASNNADIQADILAGGHTHAMSPNGARGMSQQLNPLLGLPHNQAAIPTGTRPIANHVGPRTPILSHYASTIGTRGSMSHSSFQQVTPTAHLGTAPPIISNDAVQSVAPRPNEEFSQLPTPDVDVPKQSSTGTWGSKHLVTSNTRSGLHHIQATNPASTYPIAHRVNPGAPTLTHYASTIRTMGSKSSGTPITHNSLQ</sequence>
<dbReference type="Proteomes" id="UP000325577">
    <property type="component" value="Linkage Group LG18"/>
</dbReference>
<feature type="region of interest" description="Disordered" evidence="1">
    <location>
        <begin position="168"/>
        <end position="196"/>
    </location>
</feature>
<dbReference type="EMBL" id="CM018041">
    <property type="protein sequence ID" value="KAA8534657.1"/>
    <property type="molecule type" value="Genomic_DNA"/>
</dbReference>
<reference evidence="2 3" key="1">
    <citation type="submission" date="2019-09" db="EMBL/GenBank/DDBJ databases">
        <title>A chromosome-level genome assembly of the Chinese tupelo Nyssa sinensis.</title>
        <authorList>
            <person name="Yang X."/>
            <person name="Kang M."/>
            <person name="Yang Y."/>
            <person name="Xiong H."/>
            <person name="Wang M."/>
            <person name="Zhang Z."/>
            <person name="Wang Z."/>
            <person name="Wu H."/>
            <person name="Ma T."/>
            <person name="Liu J."/>
            <person name="Xi Z."/>
        </authorList>
    </citation>
    <scope>NUCLEOTIDE SEQUENCE [LARGE SCALE GENOMIC DNA]</scope>
    <source>
        <strain evidence="2">J267</strain>
        <tissue evidence="2">Leaf</tissue>
    </source>
</reference>
<proteinExistence type="predicted"/>
<evidence type="ECO:0000313" key="3">
    <source>
        <dbReference type="Proteomes" id="UP000325577"/>
    </source>
</evidence>
<evidence type="ECO:0000313" key="2">
    <source>
        <dbReference type="EMBL" id="KAA8534657.1"/>
    </source>
</evidence>
<gene>
    <name evidence="2" type="ORF">F0562_032174</name>
</gene>
<organism evidence="2 3">
    <name type="scientific">Nyssa sinensis</name>
    <dbReference type="NCBI Taxonomy" id="561372"/>
    <lineage>
        <taxon>Eukaryota</taxon>
        <taxon>Viridiplantae</taxon>
        <taxon>Streptophyta</taxon>
        <taxon>Embryophyta</taxon>
        <taxon>Tracheophyta</taxon>
        <taxon>Spermatophyta</taxon>
        <taxon>Magnoliopsida</taxon>
        <taxon>eudicotyledons</taxon>
        <taxon>Gunneridae</taxon>
        <taxon>Pentapetalae</taxon>
        <taxon>asterids</taxon>
        <taxon>Cornales</taxon>
        <taxon>Nyssaceae</taxon>
        <taxon>Nyssa</taxon>
    </lineage>
</organism>
<protein>
    <submittedName>
        <fullName evidence="2">Uncharacterized protein</fullName>
    </submittedName>
</protein>
<accession>A0A5J5AYU2</accession>
<name>A0A5J5AYU2_9ASTE</name>